<accession>A0AAN8UHM1</accession>
<keyword evidence="1" id="KW-0106">Calcium</keyword>
<evidence type="ECO:0000313" key="4">
    <source>
        <dbReference type="Proteomes" id="UP001370490"/>
    </source>
</evidence>
<dbReference type="SUPFAM" id="SSF47473">
    <property type="entry name" value="EF-hand"/>
    <property type="match status" value="1"/>
</dbReference>
<sequence>MEEIFRQTAMAYYKGGSEELKRDIKMCFHELDIDGDGRLSLQELRKAYKFKNEFFKSLDRDNNGTLDFQEFITFYYATKSNCPWCDECGVILTTFFTCVQCFGSRSFDLCCECYSGRKFTHNHSVFVDNLSLLQKQRQSSLERDPMESLRKIATTYYKKGSKQVKQLVTDFFNSMDINGDGKINLHEFLSFMRQEGYSQMSNSYFFKVLDKDGNNTLDFNEVLTLYYVLRSGRRFCGGCGCFLDGMYLTCVSCFETNAHSYCVCFDCYRDNTYIHKHSNFLDNVALLEMKRQEALEAKMAPKPQYRQYESKTSIALKALELATSVASLASGAGCTIM</sequence>
<comment type="caution">
    <text evidence="3">The sequence shown here is derived from an EMBL/GenBank/DDBJ whole genome shotgun (WGS) entry which is preliminary data.</text>
</comment>
<evidence type="ECO:0000256" key="1">
    <source>
        <dbReference type="ARBA" id="ARBA00022837"/>
    </source>
</evidence>
<dbReference type="CDD" id="cd00051">
    <property type="entry name" value="EFh"/>
    <property type="match status" value="2"/>
</dbReference>
<dbReference type="PANTHER" id="PTHR10827:SF89">
    <property type="entry name" value="EF-HAND DOMAIN-CONTAINING PROTEIN"/>
    <property type="match status" value="1"/>
</dbReference>
<dbReference type="PROSITE" id="PS00018">
    <property type="entry name" value="EF_HAND_1"/>
    <property type="match status" value="4"/>
</dbReference>
<dbReference type="EMBL" id="JBAMMX010000026">
    <property type="protein sequence ID" value="KAK6914169.1"/>
    <property type="molecule type" value="Genomic_DNA"/>
</dbReference>
<dbReference type="InterPro" id="IPR011992">
    <property type="entry name" value="EF-hand-dom_pair"/>
</dbReference>
<organism evidence="3 4">
    <name type="scientific">Dillenia turbinata</name>
    <dbReference type="NCBI Taxonomy" id="194707"/>
    <lineage>
        <taxon>Eukaryota</taxon>
        <taxon>Viridiplantae</taxon>
        <taxon>Streptophyta</taxon>
        <taxon>Embryophyta</taxon>
        <taxon>Tracheophyta</taxon>
        <taxon>Spermatophyta</taxon>
        <taxon>Magnoliopsida</taxon>
        <taxon>eudicotyledons</taxon>
        <taxon>Gunneridae</taxon>
        <taxon>Pentapetalae</taxon>
        <taxon>Dilleniales</taxon>
        <taxon>Dilleniaceae</taxon>
        <taxon>Dillenia</taxon>
    </lineage>
</organism>
<dbReference type="GO" id="GO:0005783">
    <property type="term" value="C:endoplasmic reticulum"/>
    <property type="evidence" value="ECO:0007669"/>
    <property type="project" value="TreeGrafter"/>
</dbReference>
<dbReference type="InterPro" id="IPR002048">
    <property type="entry name" value="EF_hand_dom"/>
</dbReference>
<dbReference type="Proteomes" id="UP001370490">
    <property type="component" value="Unassembled WGS sequence"/>
</dbReference>
<dbReference type="Pfam" id="PF00036">
    <property type="entry name" value="EF-hand_1"/>
    <property type="match status" value="1"/>
</dbReference>
<feature type="domain" description="EF-hand" evidence="2">
    <location>
        <begin position="163"/>
        <end position="198"/>
    </location>
</feature>
<feature type="domain" description="EF-hand" evidence="2">
    <location>
        <begin position="205"/>
        <end position="232"/>
    </location>
</feature>
<gene>
    <name evidence="3" type="ORF">RJ641_021490</name>
</gene>
<protein>
    <submittedName>
        <fullName evidence="3">EF-hand domain</fullName>
    </submittedName>
</protein>
<dbReference type="SMART" id="SM00054">
    <property type="entry name" value="EFh"/>
    <property type="match status" value="4"/>
</dbReference>
<dbReference type="PANTHER" id="PTHR10827">
    <property type="entry name" value="RETICULOCALBIN"/>
    <property type="match status" value="1"/>
</dbReference>
<evidence type="ECO:0000313" key="3">
    <source>
        <dbReference type="EMBL" id="KAK6914169.1"/>
    </source>
</evidence>
<feature type="domain" description="EF-hand" evidence="2">
    <location>
        <begin position="55"/>
        <end position="81"/>
    </location>
</feature>
<keyword evidence="4" id="KW-1185">Reference proteome</keyword>
<dbReference type="GO" id="GO:0005509">
    <property type="term" value="F:calcium ion binding"/>
    <property type="evidence" value="ECO:0007669"/>
    <property type="project" value="InterPro"/>
</dbReference>
<dbReference type="Gene3D" id="1.10.238.10">
    <property type="entry name" value="EF-hand"/>
    <property type="match status" value="2"/>
</dbReference>
<dbReference type="InterPro" id="IPR018247">
    <property type="entry name" value="EF_Hand_1_Ca_BS"/>
</dbReference>
<reference evidence="3 4" key="1">
    <citation type="submission" date="2023-12" db="EMBL/GenBank/DDBJ databases">
        <title>A high-quality genome assembly for Dillenia turbinata (Dilleniales).</title>
        <authorList>
            <person name="Chanderbali A."/>
        </authorList>
    </citation>
    <scope>NUCLEOTIDE SEQUENCE [LARGE SCALE GENOMIC DNA]</scope>
    <source>
        <strain evidence="3">LSX21</strain>
        <tissue evidence="3">Leaf</tissue>
    </source>
</reference>
<proteinExistence type="predicted"/>
<evidence type="ECO:0000259" key="2">
    <source>
        <dbReference type="PROSITE" id="PS50222"/>
    </source>
</evidence>
<dbReference type="Pfam" id="PF13499">
    <property type="entry name" value="EF-hand_7"/>
    <property type="match status" value="1"/>
</dbReference>
<dbReference type="PROSITE" id="PS50222">
    <property type="entry name" value="EF_HAND_2"/>
    <property type="match status" value="4"/>
</dbReference>
<feature type="domain" description="EF-hand" evidence="2">
    <location>
        <begin position="19"/>
        <end position="54"/>
    </location>
</feature>
<name>A0AAN8UHM1_9MAGN</name>
<dbReference type="AlphaFoldDB" id="A0AAN8UHM1"/>